<dbReference type="RefSeq" id="WP_071676201.1">
    <property type="nucleotide sequence ID" value="NZ_AP025593.1"/>
</dbReference>
<comment type="similarity">
    <text evidence="1">Belongs to the ABC transporter superfamily.</text>
</comment>
<keyword evidence="3" id="KW-0547">Nucleotide-binding</keyword>
<organism evidence="7 9">
    <name type="scientific">Thermus brockianus</name>
    <dbReference type="NCBI Taxonomy" id="56956"/>
    <lineage>
        <taxon>Bacteria</taxon>
        <taxon>Thermotogati</taxon>
        <taxon>Deinococcota</taxon>
        <taxon>Deinococci</taxon>
        <taxon>Thermales</taxon>
        <taxon>Thermaceae</taxon>
        <taxon>Thermus</taxon>
    </lineage>
</organism>
<sequence length="232" mass="24580">MLEAQKFSVAYGAHRAVEGVTIRLGPGEVVAVLGANGAGKSSLLRGLMGLAPAQGRLLLEGEDVSFLAQRGLTEALVGRGLVLVPERGGVFRSLSVRENLLLGGYRTGEPPWRDIFSLFPALEARLGQRVGSMSGGEQRMVALARALAARPRYLLLDEPTLGLAPLLAKRLLATLKAFAAQGVGVLLVEQNAGLALQVAQRAYLLQEGRIVREGSAETLLHDPIVRQAYLGG</sequence>
<protein>
    <submittedName>
        <fullName evidence="7 8">ABC transporter ATP-binding protein</fullName>
    </submittedName>
</protein>
<dbReference type="PROSITE" id="PS00211">
    <property type="entry name" value="ABC_TRANSPORTER_1"/>
    <property type="match status" value="1"/>
</dbReference>
<dbReference type="EMBL" id="CP016312">
    <property type="protein sequence ID" value="APD08317.1"/>
    <property type="molecule type" value="Genomic_DNA"/>
</dbReference>
<evidence type="ECO:0000313" key="8">
    <source>
        <dbReference type="EMBL" id="BDG16340.1"/>
    </source>
</evidence>
<dbReference type="KEGG" id="tbc:A0O31_00086"/>
<keyword evidence="4 7" id="KW-0067">ATP-binding</keyword>
<dbReference type="STRING" id="56956.A0O31_00086"/>
<accession>A0A1J0LS72</accession>
<evidence type="ECO:0000313" key="7">
    <source>
        <dbReference type="EMBL" id="APD08317.1"/>
    </source>
</evidence>
<dbReference type="SMART" id="SM00382">
    <property type="entry name" value="AAA"/>
    <property type="match status" value="1"/>
</dbReference>
<dbReference type="Proteomes" id="UP000182993">
    <property type="component" value="Chromosome"/>
</dbReference>
<keyword evidence="2" id="KW-0813">Transport</keyword>
<dbReference type="InterPro" id="IPR052156">
    <property type="entry name" value="BCAA_Transport_ATP-bd_LivF"/>
</dbReference>
<dbReference type="EMBL" id="AP025593">
    <property type="protein sequence ID" value="BDG16340.1"/>
    <property type="molecule type" value="Genomic_DNA"/>
</dbReference>
<reference evidence="9" key="1">
    <citation type="submission" date="2016-06" db="EMBL/GenBank/DDBJ databases">
        <title>Whole genome sequencing of Thermus brockianus strain GE-1.</title>
        <authorList>
            <person name="Schaefers C."/>
            <person name="Blank S."/>
            <person name="Wiebusch S."/>
            <person name="Elleuche S."/>
            <person name="Antranikian G."/>
        </authorList>
    </citation>
    <scope>NUCLEOTIDE SEQUENCE [LARGE SCALE GENOMIC DNA]</scope>
    <source>
        <strain evidence="9">GE-1</strain>
    </source>
</reference>
<evidence type="ECO:0000256" key="5">
    <source>
        <dbReference type="ARBA" id="ARBA00022970"/>
    </source>
</evidence>
<dbReference type="PANTHER" id="PTHR43820:SF4">
    <property type="entry name" value="HIGH-AFFINITY BRANCHED-CHAIN AMINO ACID TRANSPORT ATP-BINDING PROTEIN LIVF"/>
    <property type="match status" value="1"/>
</dbReference>
<evidence type="ECO:0000256" key="2">
    <source>
        <dbReference type="ARBA" id="ARBA00022448"/>
    </source>
</evidence>
<reference evidence="8 10" key="3">
    <citation type="journal article" date="2022" name="Microbiol. Resour. Announc.">
        <title>Complete Genome Sequences of Thermus Strains Isolated from Senami Hot Spring in Japan.</title>
        <authorList>
            <person name="Miyazaki K."/>
        </authorList>
    </citation>
    <scope>NUCLEOTIDE SEQUENCE [LARGE SCALE GENOMIC DNA]</scope>
    <source>
        <strain evidence="8 10">SNM4-1</strain>
    </source>
</reference>
<proteinExistence type="inferred from homology"/>
<dbReference type="GO" id="GO:0016887">
    <property type="term" value="F:ATP hydrolysis activity"/>
    <property type="evidence" value="ECO:0007669"/>
    <property type="project" value="InterPro"/>
</dbReference>
<dbReference type="Gene3D" id="3.40.50.300">
    <property type="entry name" value="P-loop containing nucleotide triphosphate hydrolases"/>
    <property type="match status" value="1"/>
</dbReference>
<feature type="domain" description="ABC transporter" evidence="6">
    <location>
        <begin position="2"/>
        <end position="232"/>
    </location>
</feature>
<dbReference type="OrthoDB" id="31646at2"/>
<dbReference type="GO" id="GO:0015807">
    <property type="term" value="P:L-amino acid transport"/>
    <property type="evidence" value="ECO:0007669"/>
    <property type="project" value="TreeGrafter"/>
</dbReference>
<dbReference type="InterPro" id="IPR003439">
    <property type="entry name" value="ABC_transporter-like_ATP-bd"/>
</dbReference>
<dbReference type="PROSITE" id="PS50893">
    <property type="entry name" value="ABC_TRANSPORTER_2"/>
    <property type="match status" value="1"/>
</dbReference>
<dbReference type="InterPro" id="IPR003593">
    <property type="entry name" value="AAA+_ATPase"/>
</dbReference>
<dbReference type="SUPFAM" id="SSF52540">
    <property type="entry name" value="P-loop containing nucleoside triphosphate hydrolases"/>
    <property type="match status" value="1"/>
</dbReference>
<dbReference type="GO" id="GO:0015658">
    <property type="term" value="F:branched-chain amino acid transmembrane transporter activity"/>
    <property type="evidence" value="ECO:0007669"/>
    <property type="project" value="TreeGrafter"/>
</dbReference>
<dbReference type="Proteomes" id="UP000831120">
    <property type="component" value="Chromosome"/>
</dbReference>
<evidence type="ECO:0000313" key="10">
    <source>
        <dbReference type="Proteomes" id="UP000831120"/>
    </source>
</evidence>
<keyword evidence="10" id="KW-1185">Reference proteome</keyword>
<dbReference type="InterPro" id="IPR027417">
    <property type="entry name" value="P-loop_NTPase"/>
</dbReference>
<dbReference type="PANTHER" id="PTHR43820">
    <property type="entry name" value="HIGH-AFFINITY BRANCHED-CHAIN AMINO ACID TRANSPORT ATP-BINDING PROTEIN LIVF"/>
    <property type="match status" value="1"/>
</dbReference>
<evidence type="ECO:0000256" key="3">
    <source>
        <dbReference type="ARBA" id="ARBA00022741"/>
    </source>
</evidence>
<evidence type="ECO:0000256" key="4">
    <source>
        <dbReference type="ARBA" id="ARBA00022840"/>
    </source>
</evidence>
<reference evidence="7" key="2">
    <citation type="journal article" date="2017" name="Stand. Genomic Sci.">
        <title>Complete genome sequence of Thermus brockianus GE-1 reveals key enzymes of xylan/xylose metabolism.</title>
        <authorList>
            <person name="Schaefers C."/>
            <person name="Blank S."/>
            <person name="Wiebusch S."/>
            <person name="Elleuche S."/>
            <person name="Antranikian G."/>
        </authorList>
    </citation>
    <scope>NUCLEOTIDE SEQUENCE</scope>
    <source>
        <strain evidence="7">GE-1</strain>
    </source>
</reference>
<dbReference type="AlphaFoldDB" id="A0A1J0LS72"/>
<evidence type="ECO:0000256" key="1">
    <source>
        <dbReference type="ARBA" id="ARBA00005417"/>
    </source>
</evidence>
<dbReference type="InterPro" id="IPR017871">
    <property type="entry name" value="ABC_transporter-like_CS"/>
</dbReference>
<evidence type="ECO:0000313" key="9">
    <source>
        <dbReference type="Proteomes" id="UP000182993"/>
    </source>
</evidence>
<dbReference type="Pfam" id="PF00005">
    <property type="entry name" value="ABC_tran"/>
    <property type="match status" value="1"/>
</dbReference>
<evidence type="ECO:0000259" key="6">
    <source>
        <dbReference type="PROSITE" id="PS50893"/>
    </source>
</evidence>
<keyword evidence="5" id="KW-0029">Amino-acid transport</keyword>
<dbReference type="GO" id="GO:0005524">
    <property type="term" value="F:ATP binding"/>
    <property type="evidence" value="ECO:0007669"/>
    <property type="project" value="UniProtKB-KW"/>
</dbReference>
<gene>
    <name evidence="7" type="ORF">A0O31_00086</name>
    <name evidence="8" type="ORF">TbrSNM41_10740</name>
</gene>
<name>A0A1J0LS72_THEBO</name>